<dbReference type="OrthoDB" id="27483at2759"/>
<gene>
    <name evidence="6" type="ORF">GOMPHAMPRED_003351</name>
</gene>
<feature type="domain" description="Serine/threonine-protein phosphatase 4 regulatory subunit 3-like central" evidence="4">
    <location>
        <begin position="160"/>
        <end position="662"/>
    </location>
</feature>
<feature type="region of interest" description="Disordered" evidence="3">
    <location>
        <begin position="725"/>
        <end position="878"/>
    </location>
</feature>
<dbReference type="InterPro" id="IPR055236">
    <property type="entry name" value="EVH1_PP4R3"/>
</dbReference>
<comment type="caution">
    <text evidence="6">The sequence shown here is derived from an EMBL/GenBank/DDBJ whole genome shotgun (WGS) entry which is preliminary data.</text>
</comment>
<dbReference type="PANTHER" id="PTHR23318:SF0">
    <property type="entry name" value="SERINE_THREONINE-PROTEIN PHOSPHATASE 4 REGULATORY SUBUNIT 3"/>
    <property type="match status" value="1"/>
</dbReference>
<feature type="compositionally biased region" description="Acidic residues" evidence="3">
    <location>
        <begin position="743"/>
        <end position="752"/>
    </location>
</feature>
<evidence type="ECO:0000259" key="5">
    <source>
        <dbReference type="Pfam" id="PF22972"/>
    </source>
</evidence>
<dbReference type="InterPro" id="IPR006887">
    <property type="entry name" value="P4R3-like_central_dom"/>
</dbReference>
<dbReference type="AlphaFoldDB" id="A0A8H3EFC6"/>
<feature type="domain" description="PP4R3 EVH1-like" evidence="5">
    <location>
        <begin position="11"/>
        <end position="108"/>
    </location>
</feature>
<evidence type="ECO:0000313" key="7">
    <source>
        <dbReference type="Proteomes" id="UP000664169"/>
    </source>
</evidence>
<evidence type="ECO:0000259" key="4">
    <source>
        <dbReference type="Pfam" id="PF04802"/>
    </source>
</evidence>
<proteinExistence type="predicted"/>
<evidence type="ECO:0008006" key="8">
    <source>
        <dbReference type="Google" id="ProtNLM"/>
    </source>
</evidence>
<dbReference type="GO" id="GO:0072542">
    <property type="term" value="F:protein phosphatase activator activity"/>
    <property type="evidence" value="ECO:0007669"/>
    <property type="project" value="TreeGrafter"/>
</dbReference>
<accession>A0A8H3EFC6</accession>
<dbReference type="Gene3D" id="2.30.29.30">
    <property type="entry name" value="Pleckstrin-homology domain (PH domain)/Phosphotyrosine-binding domain (PTB)"/>
    <property type="match status" value="1"/>
</dbReference>
<dbReference type="InterPro" id="IPR011989">
    <property type="entry name" value="ARM-like"/>
</dbReference>
<feature type="compositionally biased region" description="Basic and acidic residues" evidence="3">
    <location>
        <begin position="753"/>
        <end position="766"/>
    </location>
</feature>
<keyword evidence="2" id="KW-0539">Nucleus</keyword>
<organism evidence="6 7">
    <name type="scientific">Gomphillus americanus</name>
    <dbReference type="NCBI Taxonomy" id="1940652"/>
    <lineage>
        <taxon>Eukaryota</taxon>
        <taxon>Fungi</taxon>
        <taxon>Dikarya</taxon>
        <taxon>Ascomycota</taxon>
        <taxon>Pezizomycotina</taxon>
        <taxon>Lecanoromycetes</taxon>
        <taxon>OSLEUM clade</taxon>
        <taxon>Ostropomycetidae</taxon>
        <taxon>Ostropales</taxon>
        <taxon>Graphidaceae</taxon>
        <taxon>Gomphilloideae</taxon>
        <taxon>Gomphillus</taxon>
    </lineage>
</organism>
<dbReference type="Proteomes" id="UP000664169">
    <property type="component" value="Unassembled WGS sequence"/>
</dbReference>
<reference evidence="6" key="1">
    <citation type="submission" date="2021-03" db="EMBL/GenBank/DDBJ databases">
        <authorList>
            <person name="Tagirdzhanova G."/>
        </authorList>
    </citation>
    <scope>NUCLEOTIDE SEQUENCE</scope>
</reference>
<dbReference type="Pfam" id="PF22972">
    <property type="entry name" value="EVH1_PP4R3"/>
    <property type="match status" value="1"/>
</dbReference>
<evidence type="ECO:0000313" key="6">
    <source>
        <dbReference type="EMBL" id="CAF9905746.1"/>
    </source>
</evidence>
<dbReference type="EMBL" id="CAJPDQ010000002">
    <property type="protein sequence ID" value="CAF9905746.1"/>
    <property type="molecule type" value="Genomic_DNA"/>
</dbReference>
<dbReference type="GO" id="GO:0006974">
    <property type="term" value="P:DNA damage response"/>
    <property type="evidence" value="ECO:0007669"/>
    <property type="project" value="TreeGrafter"/>
</dbReference>
<dbReference type="GO" id="GO:0030289">
    <property type="term" value="C:protein phosphatase 4 complex"/>
    <property type="evidence" value="ECO:0007669"/>
    <property type="project" value="TreeGrafter"/>
</dbReference>
<dbReference type="InterPro" id="IPR051137">
    <property type="entry name" value="PP4R3-like"/>
</dbReference>
<dbReference type="GO" id="GO:0005654">
    <property type="term" value="C:nucleoplasm"/>
    <property type="evidence" value="ECO:0007669"/>
    <property type="project" value="TreeGrafter"/>
</dbReference>
<evidence type="ECO:0000256" key="3">
    <source>
        <dbReference type="SAM" id="MobiDB-lite"/>
    </source>
</evidence>
<evidence type="ECO:0000256" key="1">
    <source>
        <dbReference type="ARBA" id="ARBA00004123"/>
    </source>
</evidence>
<dbReference type="InterPro" id="IPR016024">
    <property type="entry name" value="ARM-type_fold"/>
</dbReference>
<feature type="compositionally biased region" description="Polar residues" evidence="3">
    <location>
        <begin position="858"/>
        <end position="867"/>
    </location>
</feature>
<dbReference type="Pfam" id="PF04802">
    <property type="entry name" value="PP4R3"/>
    <property type="match status" value="1"/>
</dbReference>
<dbReference type="SUPFAM" id="SSF48371">
    <property type="entry name" value="ARM repeat"/>
    <property type="match status" value="1"/>
</dbReference>
<comment type="subcellular location">
    <subcellularLocation>
        <location evidence="1">Nucleus</location>
    </subcellularLocation>
</comment>
<keyword evidence="7" id="KW-1185">Reference proteome</keyword>
<dbReference type="Gene3D" id="1.25.10.10">
    <property type="entry name" value="Leucine-rich Repeat Variant"/>
    <property type="match status" value="1"/>
</dbReference>
<evidence type="ECO:0000256" key="2">
    <source>
        <dbReference type="ARBA" id="ARBA00023242"/>
    </source>
</evidence>
<protein>
    <recommendedName>
        <fullName evidence="8">Serine/threonine-protein phosphatase 4 regulatory subunit 3-like central domain-containing protein</fullName>
    </recommendedName>
</protein>
<name>A0A8H3EFC6_9LECA</name>
<feature type="compositionally biased region" description="Low complexity" evidence="3">
    <location>
        <begin position="819"/>
        <end position="835"/>
    </location>
</feature>
<dbReference type="PANTHER" id="PTHR23318">
    <property type="entry name" value="ATP SYNTHASE GAMMA-RELATED"/>
    <property type="match status" value="1"/>
</dbReference>
<dbReference type="InterPro" id="IPR011993">
    <property type="entry name" value="PH-like_dom_sf"/>
</dbReference>
<sequence>MALVAPPSNDRKRVKVYELRNNDWFDIGTGFCTGQIMNDESKIVVVSEEHPDKKLLETIIHKDGYQKQQETLIVWTVPGATEMALSFQEAEGCAAIWEFVYHAQQQILALATTPGMTQSLASHIANMNVFLEDALSDDAIDPFTNPVMPLTPDLGNLPDIDQITRNASASQQGRESLTKHILEQDYLTKLVPLVEMAEDLEDAPSLHRLSNIMKTLILLNDNQIIEQMVSDTVILGVVGALEYDQEFPYHKANHRQYLENKSRFKEVVPIEDSNITQKIHATWRLQYLKDVVLARMLDDPTFGVLNSLIFFNQVEIVQHLQSNIPFLKELFRLIDGSDVSAAKQQDAICFLQQCCAIAKNLQAPARQALYSNLIANGLLNAIVYALEQPDTPIRIAGTDILVAMIDHDSALVRQYIFKSITHKQKPLTDVLVDLLLTENDLGVKAQAADAIKILLDPPPVPPDNIARMGDQFLTKFRGNVQANQQSEAFIQDFYENGAKKLFQPLKDLEKRESVKDLSFHDISLYSHLVEILMYFVRNHLYRSKFFIASESITARVSQLLGSTQKHMRLTALKFFRTCLGLQDEFYYTQIMQNQVFSHIIDIVYETMPRDNLLNSACLELFEFIKRETTKPILFHVVENYRHRLESLTYVPVFEQFIHRYDQCQGFGQEMDRTLFSSNDDEGSRMRNRINGANARWQGVRDLDPDEEHYFNASDEEDELVARPKLIGPLTNGSSPLMKPLVDYPEDEDEDDEEHARRENFYGKPRENSQVAVPFKDAMFKHTADEPPPIPPERLSEKRRREEDEDDELGKLSITKRRNSSSSASSVASASNSTSSGILRRKKSLIPVKDSPTGKKLTISLSVKNSNGIEAGDRNHGDS</sequence>